<comment type="caution">
    <text evidence="6">The sequence shown here is derived from an EMBL/GenBank/DDBJ whole genome shotgun (WGS) entry which is preliminary data.</text>
</comment>
<feature type="domain" description="LysM" evidence="5">
    <location>
        <begin position="287"/>
        <end position="331"/>
    </location>
</feature>
<name>A0ABU9SU22_9ALTE</name>
<dbReference type="InterPro" id="IPR052346">
    <property type="entry name" value="O-mannosyl-transferase_TMTC"/>
</dbReference>
<feature type="signal peptide" evidence="4">
    <location>
        <begin position="1"/>
        <end position="25"/>
    </location>
</feature>
<dbReference type="Pfam" id="PF01476">
    <property type="entry name" value="LysM"/>
    <property type="match status" value="1"/>
</dbReference>
<evidence type="ECO:0000256" key="3">
    <source>
        <dbReference type="PROSITE-ProRule" id="PRU00339"/>
    </source>
</evidence>
<keyword evidence="4" id="KW-0732">Signal</keyword>
<dbReference type="InterPro" id="IPR013360">
    <property type="entry name" value="Pilus_4_PilW"/>
</dbReference>
<dbReference type="InterPro" id="IPR011990">
    <property type="entry name" value="TPR-like_helical_dom_sf"/>
</dbReference>
<dbReference type="Proteomes" id="UP001461163">
    <property type="component" value="Unassembled WGS sequence"/>
</dbReference>
<feature type="chain" id="PRO_5047300138" evidence="4">
    <location>
        <begin position="26"/>
        <end position="335"/>
    </location>
</feature>
<keyword evidence="7" id="KW-1185">Reference proteome</keyword>
<dbReference type="SUPFAM" id="SSF54106">
    <property type="entry name" value="LysM domain"/>
    <property type="match status" value="1"/>
</dbReference>
<dbReference type="RefSeq" id="WP_342881246.1">
    <property type="nucleotide sequence ID" value="NZ_JBBMQS010000003.1"/>
</dbReference>
<dbReference type="NCBIfam" id="TIGR02521">
    <property type="entry name" value="type_IV_pilW"/>
    <property type="match status" value="1"/>
</dbReference>
<keyword evidence="1" id="KW-0677">Repeat</keyword>
<dbReference type="Gene3D" id="3.10.350.10">
    <property type="entry name" value="LysM domain"/>
    <property type="match status" value="1"/>
</dbReference>
<protein>
    <submittedName>
        <fullName evidence="6">Type IV pilus biogenesis/stability protein PilW</fullName>
    </submittedName>
</protein>
<feature type="repeat" description="TPR" evidence="3">
    <location>
        <begin position="42"/>
        <end position="75"/>
    </location>
</feature>
<evidence type="ECO:0000313" key="7">
    <source>
        <dbReference type="Proteomes" id="UP001461163"/>
    </source>
</evidence>
<dbReference type="SUPFAM" id="SSF48452">
    <property type="entry name" value="TPR-like"/>
    <property type="match status" value="1"/>
</dbReference>
<dbReference type="SMART" id="SM00257">
    <property type="entry name" value="LysM"/>
    <property type="match status" value="1"/>
</dbReference>
<dbReference type="Pfam" id="PF13181">
    <property type="entry name" value="TPR_8"/>
    <property type="match status" value="1"/>
</dbReference>
<dbReference type="InterPro" id="IPR019734">
    <property type="entry name" value="TPR_rpt"/>
</dbReference>
<proteinExistence type="predicted"/>
<feature type="repeat" description="TPR" evidence="3">
    <location>
        <begin position="76"/>
        <end position="109"/>
    </location>
</feature>
<dbReference type="PROSITE" id="PS51782">
    <property type="entry name" value="LYSM"/>
    <property type="match status" value="1"/>
</dbReference>
<evidence type="ECO:0000256" key="4">
    <source>
        <dbReference type="SAM" id="SignalP"/>
    </source>
</evidence>
<dbReference type="InterPro" id="IPR036779">
    <property type="entry name" value="LysM_dom_sf"/>
</dbReference>
<dbReference type="SMART" id="SM00028">
    <property type="entry name" value="TPR"/>
    <property type="match status" value="5"/>
</dbReference>
<sequence>MIPMNVFRFFRVMSVILIFALSACASQNTGSGADDFDKQKAAKTRLSLGLTYLENGNFSQAKFNLDKALSFAPEMADVHYGMAYYFQNVEEYGSAAASYKKAMALAPKNADIANSYGAFLCSQGDYEQAKVYFFKALNSDIYNSSAETYENLALCSQSQNALDDAIDFLEDALNHQPGRAKSLFLLAQMQLQANRFAAARDSLRRYEKVASVSADSLWLAVKIEQGAGSPNRASDYANMLLSLYPDFQPARDYINGIAPMDSPLQTVNVPAVEPRKDAAPSDVKASQYHVVTAKENLYRLSLQYNVKMSKLMEWNNISDPASIYIGQKLMVVEPK</sequence>
<reference evidence="6 7" key="1">
    <citation type="submission" date="2024-03" db="EMBL/GenBank/DDBJ databases">
        <title>Community enrichment and isolation of bacterial strains for fucoidan degradation.</title>
        <authorList>
            <person name="Sichert A."/>
        </authorList>
    </citation>
    <scope>NUCLEOTIDE SEQUENCE [LARGE SCALE GENOMIC DNA]</scope>
    <source>
        <strain evidence="6 7">AS12</strain>
    </source>
</reference>
<evidence type="ECO:0000313" key="6">
    <source>
        <dbReference type="EMBL" id="MEM5497075.1"/>
    </source>
</evidence>
<dbReference type="PROSITE" id="PS50005">
    <property type="entry name" value="TPR"/>
    <property type="match status" value="3"/>
</dbReference>
<accession>A0ABU9SU22</accession>
<dbReference type="Gene3D" id="1.25.40.10">
    <property type="entry name" value="Tetratricopeptide repeat domain"/>
    <property type="match status" value="1"/>
</dbReference>
<feature type="repeat" description="TPR" evidence="3">
    <location>
        <begin position="146"/>
        <end position="179"/>
    </location>
</feature>
<dbReference type="PANTHER" id="PTHR44227:SF3">
    <property type="entry name" value="PROTEIN O-MANNOSYL-TRANSFERASE TMTC4"/>
    <property type="match status" value="1"/>
</dbReference>
<dbReference type="PANTHER" id="PTHR44227">
    <property type="match status" value="1"/>
</dbReference>
<evidence type="ECO:0000256" key="1">
    <source>
        <dbReference type="ARBA" id="ARBA00022737"/>
    </source>
</evidence>
<dbReference type="EMBL" id="JBBMQS010000003">
    <property type="protein sequence ID" value="MEM5497075.1"/>
    <property type="molecule type" value="Genomic_DNA"/>
</dbReference>
<organism evidence="6 7">
    <name type="scientific">Paraglaciecola mesophila</name>
    <dbReference type="NCBI Taxonomy" id="197222"/>
    <lineage>
        <taxon>Bacteria</taxon>
        <taxon>Pseudomonadati</taxon>
        <taxon>Pseudomonadota</taxon>
        <taxon>Gammaproteobacteria</taxon>
        <taxon>Alteromonadales</taxon>
        <taxon>Alteromonadaceae</taxon>
        <taxon>Paraglaciecola</taxon>
    </lineage>
</organism>
<gene>
    <name evidence="6" type="primary">pilW</name>
    <name evidence="6" type="ORF">WNY77_06690</name>
</gene>
<dbReference type="Pfam" id="PF13431">
    <property type="entry name" value="TPR_17"/>
    <property type="match status" value="1"/>
</dbReference>
<evidence type="ECO:0000256" key="2">
    <source>
        <dbReference type="ARBA" id="ARBA00022803"/>
    </source>
</evidence>
<evidence type="ECO:0000259" key="5">
    <source>
        <dbReference type="PROSITE" id="PS51782"/>
    </source>
</evidence>
<dbReference type="CDD" id="cd00118">
    <property type="entry name" value="LysM"/>
    <property type="match status" value="1"/>
</dbReference>
<dbReference type="InterPro" id="IPR018392">
    <property type="entry name" value="LysM"/>
</dbReference>
<dbReference type="Pfam" id="PF14559">
    <property type="entry name" value="TPR_19"/>
    <property type="match status" value="1"/>
</dbReference>
<keyword evidence="2 3" id="KW-0802">TPR repeat</keyword>